<proteinExistence type="predicted"/>
<protein>
    <submittedName>
        <fullName evidence="1">Uncharacterized protein</fullName>
    </submittedName>
</protein>
<evidence type="ECO:0000313" key="1">
    <source>
        <dbReference type="EMBL" id="KKN35001.1"/>
    </source>
</evidence>
<accession>A0A0F9SDB9</accession>
<name>A0A0F9SDB9_9ZZZZ</name>
<organism evidence="1">
    <name type="scientific">marine sediment metagenome</name>
    <dbReference type="NCBI Taxonomy" id="412755"/>
    <lineage>
        <taxon>unclassified sequences</taxon>
        <taxon>metagenomes</taxon>
        <taxon>ecological metagenomes</taxon>
    </lineage>
</organism>
<sequence length="109" mass="12026">MIDLIQFFGDGLADAPQHEFGPVSYMRFESIRSIRVGPFNDQAKPIQFGVVVDGLFYAFKDRDLAVKAARKLADLVSEAVELQDGGRASLYANKAAKAMGETIQEIEDK</sequence>
<reference evidence="1" key="1">
    <citation type="journal article" date="2015" name="Nature">
        <title>Complex archaea that bridge the gap between prokaryotes and eukaryotes.</title>
        <authorList>
            <person name="Spang A."/>
            <person name="Saw J.H."/>
            <person name="Jorgensen S.L."/>
            <person name="Zaremba-Niedzwiedzka K."/>
            <person name="Martijn J."/>
            <person name="Lind A.E."/>
            <person name="van Eijk R."/>
            <person name="Schleper C."/>
            <person name="Guy L."/>
            <person name="Ettema T.J."/>
        </authorList>
    </citation>
    <scope>NUCLEOTIDE SEQUENCE</scope>
</reference>
<comment type="caution">
    <text evidence="1">The sequence shown here is derived from an EMBL/GenBank/DDBJ whole genome shotgun (WGS) entry which is preliminary data.</text>
</comment>
<gene>
    <name evidence="1" type="ORF">LCGC14_0787910</name>
</gene>
<dbReference type="EMBL" id="LAZR01002069">
    <property type="protein sequence ID" value="KKN35001.1"/>
    <property type="molecule type" value="Genomic_DNA"/>
</dbReference>
<dbReference type="AlphaFoldDB" id="A0A0F9SDB9"/>